<dbReference type="PhylomeDB" id="A7STR5"/>
<keyword evidence="2 5" id="KW-0812">Transmembrane</keyword>
<organism evidence="6 7">
    <name type="scientific">Nematostella vectensis</name>
    <name type="common">Starlet sea anemone</name>
    <dbReference type="NCBI Taxonomy" id="45351"/>
    <lineage>
        <taxon>Eukaryota</taxon>
        <taxon>Metazoa</taxon>
        <taxon>Cnidaria</taxon>
        <taxon>Anthozoa</taxon>
        <taxon>Hexacorallia</taxon>
        <taxon>Actiniaria</taxon>
        <taxon>Edwardsiidae</taxon>
        <taxon>Nematostella</taxon>
    </lineage>
</organism>
<dbReference type="OMA" id="GRTLICV"/>
<protein>
    <recommendedName>
        <fullName evidence="8">Lipoma HMGIC fusion partner-like 2 protein</fullName>
    </recommendedName>
</protein>
<sequence length="232" mass="25265">MAHEHYIIVTTWNILWVLFSISAPLASIAGILTPKWLVGTIESGRTNLSQPLAPDDRGTPSIGIINHCIRFSAVIGGREKLTCMYYGNEFGDIACDEWKASIVFLMIGTGILSVVVFMALIGFCFQSCGRKSLFQIGGLIQAIGGLFLVIGLVLYPAGWGNRRVEKLCAIRYQKADPFVMNECSFGWAFYATLGATIGAFVCAFLATQAEKSTSSDKVQDKILEGQTCICLI</sequence>
<evidence type="ECO:0000256" key="5">
    <source>
        <dbReference type="SAM" id="Phobius"/>
    </source>
</evidence>
<accession>A7STR5</accession>
<keyword evidence="3 5" id="KW-1133">Transmembrane helix</keyword>
<evidence type="ECO:0000313" key="7">
    <source>
        <dbReference type="Proteomes" id="UP000001593"/>
    </source>
</evidence>
<dbReference type="HOGENOM" id="CLU_084868_0_0_1"/>
<dbReference type="Gene3D" id="1.20.140.150">
    <property type="match status" value="1"/>
</dbReference>
<dbReference type="AlphaFoldDB" id="A7STR5"/>
<comment type="subcellular location">
    <subcellularLocation>
        <location evidence="1">Membrane</location>
        <topology evidence="1">Multi-pass membrane protein</topology>
    </subcellularLocation>
</comment>
<feature type="transmembrane region" description="Helical" evidence="5">
    <location>
        <begin position="187"/>
        <end position="207"/>
    </location>
</feature>
<dbReference type="EMBL" id="DS469800">
    <property type="protein sequence ID" value="EDO32906.1"/>
    <property type="molecule type" value="Genomic_DNA"/>
</dbReference>
<feature type="transmembrane region" description="Helical" evidence="5">
    <location>
        <begin position="12"/>
        <end position="32"/>
    </location>
</feature>
<evidence type="ECO:0000256" key="1">
    <source>
        <dbReference type="ARBA" id="ARBA00004141"/>
    </source>
</evidence>
<gene>
    <name evidence="6" type="ORF">NEMVEDRAFT_v1g193447</name>
</gene>
<feature type="transmembrane region" description="Helical" evidence="5">
    <location>
        <begin position="102"/>
        <end position="124"/>
    </location>
</feature>
<dbReference type="InParanoid" id="A7STR5"/>
<evidence type="ECO:0000256" key="3">
    <source>
        <dbReference type="ARBA" id="ARBA00022989"/>
    </source>
</evidence>
<proteinExistence type="predicted"/>
<dbReference type="GO" id="GO:0016020">
    <property type="term" value="C:membrane"/>
    <property type="evidence" value="ECO:0000318"/>
    <property type="project" value="GO_Central"/>
</dbReference>
<keyword evidence="4 5" id="KW-0472">Membrane</keyword>
<reference evidence="6 7" key="1">
    <citation type="journal article" date="2007" name="Science">
        <title>Sea anemone genome reveals ancestral eumetazoan gene repertoire and genomic organization.</title>
        <authorList>
            <person name="Putnam N.H."/>
            <person name="Srivastava M."/>
            <person name="Hellsten U."/>
            <person name="Dirks B."/>
            <person name="Chapman J."/>
            <person name="Salamov A."/>
            <person name="Terry A."/>
            <person name="Shapiro H."/>
            <person name="Lindquist E."/>
            <person name="Kapitonov V.V."/>
            <person name="Jurka J."/>
            <person name="Genikhovich G."/>
            <person name="Grigoriev I.V."/>
            <person name="Lucas S.M."/>
            <person name="Steele R.E."/>
            <person name="Finnerty J.R."/>
            <person name="Technau U."/>
            <person name="Martindale M.Q."/>
            <person name="Rokhsar D.S."/>
        </authorList>
    </citation>
    <scope>NUCLEOTIDE SEQUENCE [LARGE SCALE GENOMIC DNA]</scope>
    <source>
        <strain evidence="7">CH2 X CH6</strain>
    </source>
</reference>
<dbReference type="FunCoup" id="A7STR5">
    <property type="interactions" value="35"/>
</dbReference>
<dbReference type="eggNOG" id="KOG4026">
    <property type="taxonomic scope" value="Eukaryota"/>
</dbReference>
<feature type="transmembrane region" description="Helical" evidence="5">
    <location>
        <begin position="136"/>
        <end position="157"/>
    </location>
</feature>
<dbReference type="PANTHER" id="PTHR12489">
    <property type="entry name" value="LIPOMA HMGIC FUSION PARTNER-LIKE PROTEIN"/>
    <property type="match status" value="1"/>
</dbReference>
<evidence type="ECO:0000256" key="2">
    <source>
        <dbReference type="ARBA" id="ARBA00022692"/>
    </source>
</evidence>
<keyword evidence="7" id="KW-1185">Reference proteome</keyword>
<evidence type="ECO:0000256" key="4">
    <source>
        <dbReference type="ARBA" id="ARBA00023136"/>
    </source>
</evidence>
<dbReference type="PANTHER" id="PTHR12489:SF19">
    <property type="entry name" value="LHFPL TETRASPAN SUBFAMILY MEMBER 2 PROTEIN"/>
    <property type="match status" value="1"/>
</dbReference>
<dbReference type="Proteomes" id="UP000001593">
    <property type="component" value="Unassembled WGS sequence"/>
</dbReference>
<dbReference type="OrthoDB" id="10048434at2759"/>
<evidence type="ECO:0000313" key="6">
    <source>
        <dbReference type="EMBL" id="EDO32906.1"/>
    </source>
</evidence>
<dbReference type="InterPro" id="IPR019372">
    <property type="entry name" value="LHFPL"/>
</dbReference>
<name>A7STR5_NEMVE</name>
<dbReference type="Pfam" id="PF10242">
    <property type="entry name" value="L_HMGIC_fpl"/>
    <property type="match status" value="1"/>
</dbReference>
<evidence type="ECO:0008006" key="8">
    <source>
        <dbReference type="Google" id="ProtNLM"/>
    </source>
</evidence>